<dbReference type="GO" id="GO:0007017">
    <property type="term" value="P:microtubule-based process"/>
    <property type="evidence" value="ECO:0007669"/>
    <property type="project" value="InterPro"/>
</dbReference>
<dbReference type="Pfam" id="PF04912">
    <property type="entry name" value="Dynamitin"/>
    <property type="match status" value="1"/>
</dbReference>
<keyword evidence="3" id="KW-0175">Coiled coil</keyword>
<reference evidence="4 5" key="1">
    <citation type="journal article" date="2015" name="Plant Cell">
        <title>Oil accumulation by the oleaginous diatom Fistulifera solaris as revealed by the genome and transcriptome.</title>
        <authorList>
            <person name="Tanaka T."/>
            <person name="Maeda Y."/>
            <person name="Veluchamy A."/>
            <person name="Tanaka M."/>
            <person name="Abida H."/>
            <person name="Marechal E."/>
            <person name="Bowler C."/>
            <person name="Muto M."/>
            <person name="Sunaga Y."/>
            <person name="Tanaka M."/>
            <person name="Yoshino T."/>
            <person name="Taniguchi T."/>
            <person name="Fukuda Y."/>
            <person name="Nemoto M."/>
            <person name="Matsumoto M."/>
            <person name="Wong P.S."/>
            <person name="Aburatani S."/>
            <person name="Fujibuchi W."/>
        </authorList>
    </citation>
    <scope>NUCLEOTIDE SEQUENCE [LARGE SCALE GENOMIC DNA]</scope>
    <source>
        <strain evidence="4 5">JPCC DA0580</strain>
    </source>
</reference>
<evidence type="ECO:0000256" key="1">
    <source>
        <dbReference type="ARBA" id="ARBA00004496"/>
    </source>
</evidence>
<comment type="caution">
    <text evidence="4">The sequence shown here is derived from an EMBL/GenBank/DDBJ whole genome shotgun (WGS) entry which is preliminary data.</text>
</comment>
<evidence type="ECO:0000256" key="3">
    <source>
        <dbReference type="SAM" id="Coils"/>
    </source>
</evidence>
<keyword evidence="2" id="KW-0963">Cytoplasm</keyword>
<gene>
    <name evidence="4" type="ORF">FisN_36Lh051</name>
</gene>
<dbReference type="GO" id="GO:0005869">
    <property type="term" value="C:dynactin complex"/>
    <property type="evidence" value="ECO:0007669"/>
    <property type="project" value="InterPro"/>
</dbReference>
<dbReference type="PANTHER" id="PTHR15346">
    <property type="entry name" value="DYNACTIN SUBUNIT"/>
    <property type="match status" value="1"/>
</dbReference>
<dbReference type="Proteomes" id="UP000198406">
    <property type="component" value="Unassembled WGS sequence"/>
</dbReference>
<evidence type="ECO:0008006" key="6">
    <source>
        <dbReference type="Google" id="ProtNLM"/>
    </source>
</evidence>
<dbReference type="OrthoDB" id="4977at2759"/>
<dbReference type="GO" id="GO:0005737">
    <property type="term" value="C:cytoplasm"/>
    <property type="evidence" value="ECO:0007669"/>
    <property type="project" value="UniProtKB-SubCell"/>
</dbReference>
<keyword evidence="5" id="KW-1185">Reference proteome</keyword>
<dbReference type="EMBL" id="BDSP01000067">
    <property type="protein sequence ID" value="GAX13496.1"/>
    <property type="molecule type" value="Genomic_DNA"/>
</dbReference>
<evidence type="ECO:0000256" key="2">
    <source>
        <dbReference type="ARBA" id="ARBA00022490"/>
    </source>
</evidence>
<comment type="subcellular location">
    <subcellularLocation>
        <location evidence="1">Cytoplasm</location>
    </subcellularLocation>
</comment>
<protein>
    <recommendedName>
        <fullName evidence="6">Dynactin 2</fullName>
    </recommendedName>
</protein>
<proteinExistence type="predicted"/>
<evidence type="ECO:0000313" key="5">
    <source>
        <dbReference type="Proteomes" id="UP000198406"/>
    </source>
</evidence>
<dbReference type="InParanoid" id="A0A1Z5JHT6"/>
<name>A0A1Z5JHT6_FISSO</name>
<feature type="coiled-coil region" evidence="3">
    <location>
        <begin position="259"/>
        <end position="297"/>
    </location>
</feature>
<dbReference type="AlphaFoldDB" id="A0A1Z5JHT6"/>
<dbReference type="InterPro" id="IPR028133">
    <property type="entry name" value="Dynamitin"/>
</dbReference>
<accession>A0A1Z5JHT6</accession>
<evidence type="ECO:0000313" key="4">
    <source>
        <dbReference type="EMBL" id="GAX13496.1"/>
    </source>
</evidence>
<organism evidence="4 5">
    <name type="scientific">Fistulifera solaris</name>
    <name type="common">Oleaginous diatom</name>
    <dbReference type="NCBI Taxonomy" id="1519565"/>
    <lineage>
        <taxon>Eukaryota</taxon>
        <taxon>Sar</taxon>
        <taxon>Stramenopiles</taxon>
        <taxon>Ochrophyta</taxon>
        <taxon>Bacillariophyta</taxon>
        <taxon>Bacillariophyceae</taxon>
        <taxon>Bacillariophycidae</taxon>
        <taxon>Naviculales</taxon>
        <taxon>Naviculaceae</taxon>
        <taxon>Fistulifera</taxon>
    </lineage>
</organism>
<sequence length="298" mass="33262">MSTEASHAADQAGGEVIYADDGLEPLAPVKPPPHIQQDVFESVMTTEQAFAIFADQMSHESPIQRLKRLQTELEQLQHELSSETTTMISMDQIQALQEQLQHTRLLQSQRAEQLSSSIELSPVPENSEGKEDGVYVSLEKRLRRLEAERMSQPSIQERLQALEERNKSWDSKQVDALQRKAKTIRQDLEAAAKARSKLNTLNTSSVDNKTLTELYDSLQQVQGFIPHLPALVQRLHALSAQHNEASTWGARLAATEAVAAALQQQLGSAELAFAQLEKSMHENLQQMQVNVKALEGNK</sequence>